<dbReference type="Pfam" id="PF02687">
    <property type="entry name" value="FtsX"/>
    <property type="match status" value="2"/>
</dbReference>
<feature type="transmembrane region" description="Helical" evidence="6">
    <location>
        <begin position="42"/>
        <end position="62"/>
    </location>
</feature>
<dbReference type="GO" id="GO:0022857">
    <property type="term" value="F:transmembrane transporter activity"/>
    <property type="evidence" value="ECO:0007669"/>
    <property type="project" value="TreeGrafter"/>
</dbReference>
<feature type="domain" description="MacB-like periplasmic core" evidence="8">
    <location>
        <begin position="451"/>
        <end position="618"/>
    </location>
</feature>
<dbReference type="Proteomes" id="UP000184212">
    <property type="component" value="Unassembled WGS sequence"/>
</dbReference>
<evidence type="ECO:0000256" key="1">
    <source>
        <dbReference type="ARBA" id="ARBA00004651"/>
    </source>
</evidence>
<proteinExistence type="predicted"/>
<comment type="subcellular location">
    <subcellularLocation>
        <location evidence="1">Cell membrane</location>
        <topology evidence="1">Multi-pass membrane protein</topology>
    </subcellularLocation>
</comment>
<organism evidence="9 10">
    <name type="scientific">Chryseolinea serpens</name>
    <dbReference type="NCBI Taxonomy" id="947013"/>
    <lineage>
        <taxon>Bacteria</taxon>
        <taxon>Pseudomonadati</taxon>
        <taxon>Bacteroidota</taxon>
        <taxon>Cytophagia</taxon>
        <taxon>Cytophagales</taxon>
        <taxon>Fulvivirgaceae</taxon>
        <taxon>Chryseolinea</taxon>
    </lineage>
</organism>
<keyword evidence="3 6" id="KW-0812">Transmembrane</keyword>
<dbReference type="EMBL" id="FQWQ01000001">
    <property type="protein sequence ID" value="SHG59013.1"/>
    <property type="molecule type" value="Genomic_DNA"/>
</dbReference>
<dbReference type="Pfam" id="PF12704">
    <property type="entry name" value="MacB_PCD"/>
    <property type="match status" value="2"/>
</dbReference>
<gene>
    <name evidence="9" type="ORF">SAMN04488109_0966</name>
</gene>
<dbReference type="PANTHER" id="PTHR30572:SF18">
    <property type="entry name" value="ABC-TYPE MACROLIDE FAMILY EXPORT SYSTEM PERMEASE COMPONENT 2"/>
    <property type="match status" value="1"/>
</dbReference>
<evidence type="ECO:0000256" key="5">
    <source>
        <dbReference type="ARBA" id="ARBA00023136"/>
    </source>
</evidence>
<feature type="transmembrane region" description="Helical" evidence="6">
    <location>
        <begin position="345"/>
        <end position="374"/>
    </location>
</feature>
<dbReference type="GO" id="GO:0005886">
    <property type="term" value="C:plasma membrane"/>
    <property type="evidence" value="ECO:0007669"/>
    <property type="project" value="UniProtKB-SubCell"/>
</dbReference>
<feature type="domain" description="MacB-like periplasmic core" evidence="8">
    <location>
        <begin position="41"/>
        <end position="252"/>
    </location>
</feature>
<keyword evidence="10" id="KW-1185">Reference proteome</keyword>
<evidence type="ECO:0000256" key="2">
    <source>
        <dbReference type="ARBA" id="ARBA00022475"/>
    </source>
</evidence>
<dbReference type="InterPro" id="IPR025857">
    <property type="entry name" value="MacB_PCD"/>
</dbReference>
<evidence type="ECO:0000256" key="4">
    <source>
        <dbReference type="ARBA" id="ARBA00022989"/>
    </source>
</evidence>
<evidence type="ECO:0000256" key="3">
    <source>
        <dbReference type="ARBA" id="ARBA00022692"/>
    </source>
</evidence>
<dbReference type="AlphaFoldDB" id="A0A1M5L3L7"/>
<dbReference type="STRING" id="947013.SAMN04488109_0966"/>
<dbReference type="PANTHER" id="PTHR30572">
    <property type="entry name" value="MEMBRANE COMPONENT OF TRANSPORTER-RELATED"/>
    <property type="match status" value="1"/>
</dbReference>
<evidence type="ECO:0000259" key="8">
    <source>
        <dbReference type="Pfam" id="PF12704"/>
    </source>
</evidence>
<evidence type="ECO:0000313" key="10">
    <source>
        <dbReference type="Proteomes" id="UP000184212"/>
    </source>
</evidence>
<feature type="transmembrane region" description="Helical" evidence="6">
    <location>
        <begin position="394"/>
        <end position="415"/>
    </location>
</feature>
<evidence type="ECO:0000313" key="9">
    <source>
        <dbReference type="EMBL" id="SHG59013.1"/>
    </source>
</evidence>
<keyword evidence="4 6" id="KW-1133">Transmembrane helix</keyword>
<accession>A0A1M5L3L7</accession>
<keyword evidence="5 6" id="KW-0472">Membrane</keyword>
<name>A0A1M5L3L7_9BACT</name>
<feature type="transmembrane region" description="Helical" evidence="6">
    <location>
        <begin position="436"/>
        <end position="461"/>
    </location>
</feature>
<keyword evidence="2" id="KW-1003">Cell membrane</keyword>
<dbReference type="InterPro" id="IPR003838">
    <property type="entry name" value="ABC3_permease_C"/>
</dbReference>
<feature type="domain" description="ABC3 transporter permease C-terminal" evidence="7">
    <location>
        <begin position="304"/>
        <end position="416"/>
    </location>
</feature>
<feature type="transmembrane region" description="Helical" evidence="6">
    <location>
        <begin position="695"/>
        <end position="718"/>
    </location>
</feature>
<sequence>MLIVLYYGWHNYWDPYTKPFRMLLNYFVISIRNLLRHKLFSLINIGGLALGLAATWIIALHVGHELSFDRYHERSSRIFRIAQHAQWDGGEFNGATTPAPYGAALKADFPEVEEFVRIDAEGGGTFAYNNKEFKVGDVLLVDKSFFRVFSGTFLYGDQSTALDQPQSMIITRGLAKKVFGNESTALGKTLQAGNETVVISGVIEDVPSNSHFSFSGLRPLPNNLEGPWTNAYLYTYVLLHRAEDATSVQQKLSGFFDRHMSAAMPPGMQYRAEMQPLTAIHLHSNLSFELGTNSQARCVYILSAIAALILIIASINYMNLSTARASLRLRETGMRKAMGSTRTQLMGLFLSESVQITIVASCMAVVLMTFIVPLLQSFAPVAADIWQFGTVPTIAALLVFSVFAGLLSGLYPALFMSGFRVVPSLKGLTGDLNSTILFRQSLVVFQFVVTIAMIAASVVIYQQLRFVSHKDLGFNKDQVITFHLDNPAMRLQTDALRTQLLQNPLIEEAATAGNPIGNNNIGSRQYTIEHQGKMEDRPRVANFFTIDDTFVPTLQIAVTAGRNLSAAIPSDKNEAVLVNQTLADDAAWDDPVGKKIQMGTDSAGRPILLTIVGVLKDFNIYSLQHKVEPLILQLPRDAMDKDNMYLRMSETDLPGALAHAESIFKKFNPAGAFEYNFLDDNFGRQYEAERRQANLMLSFTILAVSIACLGLFGLMTFAAERRRKEIGIRKVLGSSVGNIVFILAKDLLILVTVAAVIAIPIAWTAANEWLSDFAYRIEISWLVFAFAGCVAVVIAFATVCFQAISSANENPVKSLRAE</sequence>
<reference evidence="9 10" key="1">
    <citation type="submission" date="2016-11" db="EMBL/GenBank/DDBJ databases">
        <authorList>
            <person name="Jaros S."/>
            <person name="Januszkiewicz K."/>
            <person name="Wedrychowicz H."/>
        </authorList>
    </citation>
    <scope>NUCLEOTIDE SEQUENCE [LARGE SCALE GENOMIC DNA]</scope>
    <source>
        <strain evidence="9 10">DSM 24574</strain>
    </source>
</reference>
<evidence type="ECO:0000259" key="7">
    <source>
        <dbReference type="Pfam" id="PF02687"/>
    </source>
</evidence>
<protein>
    <submittedName>
        <fullName evidence="9">Putative ABC transport system permease protein</fullName>
    </submittedName>
</protein>
<feature type="transmembrane region" description="Helical" evidence="6">
    <location>
        <begin position="781"/>
        <end position="804"/>
    </location>
</feature>
<feature type="transmembrane region" description="Helical" evidence="6">
    <location>
        <begin position="299"/>
        <end position="320"/>
    </location>
</feature>
<feature type="transmembrane region" description="Helical" evidence="6">
    <location>
        <begin position="739"/>
        <end position="761"/>
    </location>
</feature>
<feature type="domain" description="ABC3 transporter permease C-terminal" evidence="7">
    <location>
        <begin position="698"/>
        <end position="811"/>
    </location>
</feature>
<dbReference type="InterPro" id="IPR050250">
    <property type="entry name" value="Macrolide_Exporter_MacB"/>
</dbReference>
<evidence type="ECO:0000256" key="6">
    <source>
        <dbReference type="SAM" id="Phobius"/>
    </source>
</evidence>